<keyword evidence="5" id="KW-0539">Nucleus</keyword>
<evidence type="ECO:0000259" key="6">
    <source>
        <dbReference type="PROSITE" id="PS50863"/>
    </source>
</evidence>
<dbReference type="Gene3D" id="2.40.330.10">
    <property type="entry name" value="DNA-binding pseudobarrel domain"/>
    <property type="match status" value="3"/>
</dbReference>
<dbReference type="EMBL" id="WOCE01000019">
    <property type="protein sequence ID" value="KAE9592154.1"/>
    <property type="molecule type" value="Genomic_DNA"/>
</dbReference>
<sequence>MMQTMENGYHNNVVDDDQNQLEVKPIHFFKIILNHSLLQGKLMIPRAFTDKYGEGLPKTVILKAPNDEEWKVNLVKHDGKIWFQEGWKEFAEYHSLEEGHFVVFKYEISSNFQVFIFDMSALEIDYPFKRVEGKRAYKDQGEKHAMVESLEDYRPSQKRKDNSSLEFLQFKKKSRRVEVESISNLSKATLCHTDIKCEEGPHTTIKQVSALDMVPSFKPCNPSFMVFMQPSYILSRGLPNLPPKFCKRHFDLDNKHREVNLRVSNGRVWPVRYLIRKINNRTKFELSRGWKAFAKGNNLKVGNVCIFELIDKRDLSFQVYISSGTDNSICSTSQDFKLNVSCPKAKYEMLDLPSSKFAEKPKVATSSKQTAALDRARNFKPCNPSFLVVMRPSYINFQAKLSLPSKFVKRYFDMGIKNGEMNLLLANGRVWPTRYCIRGDCDRTRFELSSGWKQFCKDNNLEVGDVCIFELIDRTKLAFQVCIFRETDNSICPASQESANGEVMESDMNMKGM</sequence>
<feature type="domain" description="TF-B3" evidence="6">
    <location>
        <begin position="27"/>
        <end position="120"/>
    </location>
</feature>
<dbReference type="AlphaFoldDB" id="A0A6A4NWH1"/>
<dbReference type="PANTHER" id="PTHR31920">
    <property type="entry name" value="B3 DOMAIN-CONTAINING"/>
    <property type="match status" value="1"/>
</dbReference>
<keyword evidence="8" id="KW-1185">Reference proteome</keyword>
<keyword evidence="4" id="KW-0804">Transcription</keyword>
<dbReference type="OrthoDB" id="1864528at2759"/>
<accession>A0A6A4NWH1</accession>
<proteinExistence type="predicted"/>
<dbReference type="SUPFAM" id="SSF101936">
    <property type="entry name" value="DNA-binding pseudobarrel domain"/>
    <property type="match status" value="3"/>
</dbReference>
<organism evidence="7 8">
    <name type="scientific">Lupinus albus</name>
    <name type="common">White lupine</name>
    <name type="synonym">Lupinus termis</name>
    <dbReference type="NCBI Taxonomy" id="3870"/>
    <lineage>
        <taxon>Eukaryota</taxon>
        <taxon>Viridiplantae</taxon>
        <taxon>Streptophyta</taxon>
        <taxon>Embryophyta</taxon>
        <taxon>Tracheophyta</taxon>
        <taxon>Spermatophyta</taxon>
        <taxon>Magnoliopsida</taxon>
        <taxon>eudicotyledons</taxon>
        <taxon>Gunneridae</taxon>
        <taxon>Pentapetalae</taxon>
        <taxon>rosids</taxon>
        <taxon>fabids</taxon>
        <taxon>Fabales</taxon>
        <taxon>Fabaceae</taxon>
        <taxon>Papilionoideae</taxon>
        <taxon>50 kb inversion clade</taxon>
        <taxon>genistoids sensu lato</taxon>
        <taxon>core genistoids</taxon>
        <taxon>Genisteae</taxon>
        <taxon>Lupinus</taxon>
    </lineage>
</organism>
<protein>
    <submittedName>
        <fullName evidence="7">Putative transcription factor B3-Domain family</fullName>
    </submittedName>
</protein>
<evidence type="ECO:0000256" key="1">
    <source>
        <dbReference type="ARBA" id="ARBA00004123"/>
    </source>
</evidence>
<dbReference type="Proteomes" id="UP000447434">
    <property type="component" value="Chromosome 19"/>
</dbReference>
<reference evidence="8" key="1">
    <citation type="journal article" date="2020" name="Nat. Commun.">
        <title>Genome sequence of the cluster root forming white lupin.</title>
        <authorList>
            <person name="Hufnagel B."/>
            <person name="Marques A."/>
            <person name="Soriano A."/>
            <person name="Marques L."/>
            <person name="Divol F."/>
            <person name="Doumas P."/>
            <person name="Sallet E."/>
            <person name="Mancinotti D."/>
            <person name="Carrere S."/>
            <person name="Marande W."/>
            <person name="Arribat S."/>
            <person name="Keller J."/>
            <person name="Huneau C."/>
            <person name="Blein T."/>
            <person name="Aime D."/>
            <person name="Laguerre M."/>
            <person name="Taylor J."/>
            <person name="Schubert V."/>
            <person name="Nelson M."/>
            <person name="Geu-Flores F."/>
            <person name="Crespi M."/>
            <person name="Gallardo-Guerrero K."/>
            <person name="Delaux P.-M."/>
            <person name="Salse J."/>
            <person name="Berges H."/>
            <person name="Guyot R."/>
            <person name="Gouzy J."/>
            <person name="Peret B."/>
        </authorList>
    </citation>
    <scope>NUCLEOTIDE SEQUENCE [LARGE SCALE GENOMIC DNA]</scope>
    <source>
        <strain evidence="8">cv. Amiga</strain>
    </source>
</reference>
<evidence type="ECO:0000256" key="2">
    <source>
        <dbReference type="ARBA" id="ARBA00023015"/>
    </source>
</evidence>
<keyword evidence="2" id="KW-0805">Transcription regulation</keyword>
<dbReference type="GO" id="GO:0003677">
    <property type="term" value="F:DNA binding"/>
    <property type="evidence" value="ECO:0007669"/>
    <property type="project" value="UniProtKB-KW"/>
</dbReference>
<comment type="subcellular location">
    <subcellularLocation>
        <location evidence="1">Nucleus</location>
    </subcellularLocation>
</comment>
<dbReference type="PROSITE" id="PS50863">
    <property type="entry name" value="B3"/>
    <property type="match status" value="3"/>
</dbReference>
<gene>
    <name evidence="7" type="ORF">Lalb_Chr19g0126241</name>
</gene>
<feature type="domain" description="TF-B3" evidence="6">
    <location>
        <begin position="386"/>
        <end position="487"/>
    </location>
</feature>
<dbReference type="Pfam" id="PF02362">
    <property type="entry name" value="B3"/>
    <property type="match status" value="3"/>
</dbReference>
<dbReference type="InterPro" id="IPR003340">
    <property type="entry name" value="B3_DNA-bd"/>
</dbReference>
<dbReference type="PANTHER" id="PTHR31920:SF108">
    <property type="entry name" value="B3 DOMAIN-CONTAINING TRANSCRIPTION FACTOR VRN1-LIKE"/>
    <property type="match status" value="1"/>
</dbReference>
<evidence type="ECO:0000256" key="4">
    <source>
        <dbReference type="ARBA" id="ARBA00023163"/>
    </source>
</evidence>
<name>A0A6A4NWH1_LUPAL</name>
<evidence type="ECO:0000256" key="5">
    <source>
        <dbReference type="ARBA" id="ARBA00023242"/>
    </source>
</evidence>
<evidence type="ECO:0000256" key="3">
    <source>
        <dbReference type="ARBA" id="ARBA00023125"/>
    </source>
</evidence>
<dbReference type="CDD" id="cd10017">
    <property type="entry name" value="B3_DNA"/>
    <property type="match status" value="3"/>
</dbReference>
<evidence type="ECO:0000313" key="8">
    <source>
        <dbReference type="Proteomes" id="UP000447434"/>
    </source>
</evidence>
<dbReference type="InterPro" id="IPR015300">
    <property type="entry name" value="DNA-bd_pseudobarrel_sf"/>
</dbReference>
<feature type="domain" description="TF-B3" evidence="6">
    <location>
        <begin position="224"/>
        <end position="325"/>
    </location>
</feature>
<dbReference type="GO" id="GO:0005634">
    <property type="term" value="C:nucleus"/>
    <property type="evidence" value="ECO:0007669"/>
    <property type="project" value="UniProtKB-SubCell"/>
</dbReference>
<comment type="caution">
    <text evidence="7">The sequence shown here is derived from an EMBL/GenBank/DDBJ whole genome shotgun (WGS) entry which is preliminary data.</text>
</comment>
<evidence type="ECO:0000313" key="7">
    <source>
        <dbReference type="EMBL" id="KAE9592154.1"/>
    </source>
</evidence>
<keyword evidence="3" id="KW-0238">DNA-binding</keyword>
<dbReference type="SMART" id="SM01019">
    <property type="entry name" value="B3"/>
    <property type="match status" value="3"/>
</dbReference>
<dbReference type="InterPro" id="IPR050655">
    <property type="entry name" value="Plant_B3_domain"/>
</dbReference>